<evidence type="ECO:0000256" key="2">
    <source>
        <dbReference type="ARBA" id="ARBA00006275"/>
    </source>
</evidence>
<dbReference type="Pfam" id="PF14322">
    <property type="entry name" value="SusD-like_3"/>
    <property type="match status" value="1"/>
</dbReference>
<comment type="similarity">
    <text evidence="2">Belongs to the SusD family.</text>
</comment>
<dbReference type="InterPro" id="IPR011990">
    <property type="entry name" value="TPR-like_helical_dom_sf"/>
</dbReference>
<protein>
    <submittedName>
        <fullName evidence="9">RagB/SusD family nutrient uptake outer membrane protein</fullName>
    </submittedName>
</protein>
<evidence type="ECO:0000313" key="9">
    <source>
        <dbReference type="EMBL" id="MEK9500040.1"/>
    </source>
</evidence>
<keyword evidence="3 6" id="KW-0732">Signal</keyword>
<evidence type="ECO:0000256" key="4">
    <source>
        <dbReference type="ARBA" id="ARBA00023136"/>
    </source>
</evidence>
<feature type="signal peptide" evidence="6">
    <location>
        <begin position="1"/>
        <end position="18"/>
    </location>
</feature>
<dbReference type="SUPFAM" id="SSF48452">
    <property type="entry name" value="TPR-like"/>
    <property type="match status" value="1"/>
</dbReference>
<dbReference type="Proteomes" id="UP001484239">
    <property type="component" value="Unassembled WGS sequence"/>
</dbReference>
<comment type="subcellular location">
    <subcellularLocation>
        <location evidence="1">Cell outer membrane</location>
    </subcellularLocation>
</comment>
<dbReference type="InterPro" id="IPR033985">
    <property type="entry name" value="SusD-like_N"/>
</dbReference>
<dbReference type="CDD" id="cd08977">
    <property type="entry name" value="SusD"/>
    <property type="match status" value="1"/>
</dbReference>
<accession>A0ABU9E5N5</accession>
<keyword evidence="10" id="KW-1185">Reference proteome</keyword>
<dbReference type="PROSITE" id="PS51257">
    <property type="entry name" value="PROKAR_LIPOPROTEIN"/>
    <property type="match status" value="1"/>
</dbReference>
<keyword evidence="5" id="KW-0998">Cell outer membrane</keyword>
<reference evidence="9 10" key="1">
    <citation type="submission" date="2024-02" db="EMBL/GenBank/DDBJ databases">
        <title>A novel Gemmatimonadota bacterium.</title>
        <authorList>
            <person name="Du Z.-J."/>
            <person name="Ye Y.-Q."/>
        </authorList>
    </citation>
    <scope>NUCLEOTIDE SEQUENCE [LARGE SCALE GENOMIC DNA]</scope>
    <source>
        <strain evidence="9 10">DH-20</strain>
    </source>
</reference>
<gene>
    <name evidence="9" type="ORF">WI372_03450</name>
</gene>
<dbReference type="Pfam" id="PF07980">
    <property type="entry name" value="SusD_RagB"/>
    <property type="match status" value="1"/>
</dbReference>
<dbReference type="EMBL" id="JBBHLI010000001">
    <property type="protein sequence ID" value="MEK9500040.1"/>
    <property type="molecule type" value="Genomic_DNA"/>
</dbReference>
<sequence>MTLTTRAILTLASVGVLAGCSEDFTLLSPISERNVESFYQTPTDFTVALNGTYSTLAGNGAYNRSYVLLHEMRSDNTMNGGGNTGLAEVFFRLAHFSELATASELSSPWTTAYQGIARANTILGRIDNLEDGPFKDRTRGEALFIRSLFYYQLAVLWGNVPLQLEEVRSPNVEVNQVSADVIYQQIASDLELAQSLLPASYDATNAGRATSGAANTLLGLVYLTDGQDGLAEAALRRVVNSGQYQLVDDYADLWGVANENNVESVFELQYKAGGTDTGSQFTDYYTPFGDGGGVGAGNAPQVLSPDIEYIHDVQYGIAENDERGWGGTWGFEVENGDTTNVWVAKWESTPFGPGDADNNFPVFRYADVLLMLAEAVGETAEGYALINQVRERAGVTPIDASTPGTYEEKLLFERRLEFITEGKRWADLLRFGMARSVMADFEPLETIGLTEADIRLVYPIPQREIDVAPGQMVQNSY</sequence>
<evidence type="ECO:0000259" key="8">
    <source>
        <dbReference type="Pfam" id="PF14322"/>
    </source>
</evidence>
<dbReference type="RefSeq" id="WP_405277739.1">
    <property type="nucleotide sequence ID" value="NZ_JBBHLJ010000001.1"/>
</dbReference>
<organism evidence="9 10">
    <name type="scientific">Gaopeijia maritima</name>
    <dbReference type="NCBI Taxonomy" id="3119007"/>
    <lineage>
        <taxon>Bacteria</taxon>
        <taxon>Pseudomonadati</taxon>
        <taxon>Gemmatimonadota</taxon>
        <taxon>Longimicrobiia</taxon>
        <taxon>Gaopeijiales</taxon>
        <taxon>Gaopeijiaceae</taxon>
        <taxon>Gaopeijia</taxon>
    </lineage>
</organism>
<evidence type="ECO:0000259" key="7">
    <source>
        <dbReference type="Pfam" id="PF07980"/>
    </source>
</evidence>
<comment type="caution">
    <text evidence="9">The sequence shown here is derived from an EMBL/GenBank/DDBJ whole genome shotgun (WGS) entry which is preliminary data.</text>
</comment>
<evidence type="ECO:0000256" key="6">
    <source>
        <dbReference type="SAM" id="SignalP"/>
    </source>
</evidence>
<dbReference type="InterPro" id="IPR012944">
    <property type="entry name" value="SusD_RagB_dom"/>
</dbReference>
<evidence type="ECO:0000256" key="1">
    <source>
        <dbReference type="ARBA" id="ARBA00004442"/>
    </source>
</evidence>
<dbReference type="Gene3D" id="1.25.40.390">
    <property type="match status" value="1"/>
</dbReference>
<feature type="domain" description="SusD-like N-terminal" evidence="8">
    <location>
        <begin position="104"/>
        <end position="223"/>
    </location>
</feature>
<feature type="chain" id="PRO_5045334167" evidence="6">
    <location>
        <begin position="19"/>
        <end position="477"/>
    </location>
</feature>
<feature type="domain" description="RagB/SusD" evidence="7">
    <location>
        <begin position="338"/>
        <end position="476"/>
    </location>
</feature>
<keyword evidence="4" id="KW-0472">Membrane</keyword>
<evidence type="ECO:0000256" key="5">
    <source>
        <dbReference type="ARBA" id="ARBA00023237"/>
    </source>
</evidence>
<evidence type="ECO:0000256" key="3">
    <source>
        <dbReference type="ARBA" id="ARBA00022729"/>
    </source>
</evidence>
<name>A0ABU9E5N5_9BACT</name>
<proteinExistence type="inferred from homology"/>
<evidence type="ECO:0000313" key="10">
    <source>
        <dbReference type="Proteomes" id="UP001484239"/>
    </source>
</evidence>